<dbReference type="Gene3D" id="3.30.465.10">
    <property type="match status" value="1"/>
</dbReference>
<keyword evidence="4" id="KW-0274">FAD</keyword>
<evidence type="ECO:0000256" key="4">
    <source>
        <dbReference type="ARBA" id="ARBA00022827"/>
    </source>
</evidence>
<name>A0A1X0IT37_MYCRH</name>
<evidence type="ECO:0000256" key="2">
    <source>
        <dbReference type="ARBA" id="ARBA00005466"/>
    </source>
</evidence>
<gene>
    <name evidence="7" type="ORF">BST42_16790</name>
</gene>
<dbReference type="Pfam" id="PF08031">
    <property type="entry name" value="BBE"/>
    <property type="match status" value="1"/>
</dbReference>
<comment type="caution">
    <text evidence="7">The sequence shown here is derived from an EMBL/GenBank/DDBJ whole genome shotgun (WGS) entry which is preliminary data.</text>
</comment>
<dbReference type="InterPro" id="IPR012951">
    <property type="entry name" value="BBE"/>
</dbReference>
<dbReference type="PROSITE" id="PS51257">
    <property type="entry name" value="PROKAR_LIPOPROTEIN"/>
    <property type="match status" value="1"/>
</dbReference>
<dbReference type="EMBL" id="MVIH01000007">
    <property type="protein sequence ID" value="ORB51814.1"/>
    <property type="molecule type" value="Genomic_DNA"/>
</dbReference>
<proteinExistence type="inferred from homology"/>
<organism evidence="7 8">
    <name type="scientific">Mycolicibacterium rhodesiae</name>
    <name type="common">Mycobacterium rhodesiae</name>
    <dbReference type="NCBI Taxonomy" id="36814"/>
    <lineage>
        <taxon>Bacteria</taxon>
        <taxon>Bacillati</taxon>
        <taxon>Actinomycetota</taxon>
        <taxon>Actinomycetes</taxon>
        <taxon>Mycobacteriales</taxon>
        <taxon>Mycobacteriaceae</taxon>
        <taxon>Mycolicibacterium</taxon>
    </lineage>
</organism>
<dbReference type="PROSITE" id="PS51318">
    <property type="entry name" value="TAT"/>
    <property type="match status" value="1"/>
</dbReference>
<dbReference type="InterPro" id="IPR036318">
    <property type="entry name" value="FAD-bd_PCMH-like_sf"/>
</dbReference>
<comment type="cofactor">
    <cofactor evidence="1">
        <name>FAD</name>
        <dbReference type="ChEBI" id="CHEBI:57692"/>
    </cofactor>
</comment>
<dbReference type="Gene3D" id="3.40.462.20">
    <property type="match status" value="1"/>
</dbReference>
<dbReference type="InterPro" id="IPR016169">
    <property type="entry name" value="FAD-bd_PCMH_sub2"/>
</dbReference>
<reference evidence="7 8" key="1">
    <citation type="submission" date="2016-12" db="EMBL/GenBank/DDBJ databases">
        <title>The new phylogeny of genus Mycobacterium.</title>
        <authorList>
            <person name="Tortoli E."/>
            <person name="Trovato A."/>
            <person name="Cirillo D.M."/>
        </authorList>
    </citation>
    <scope>NUCLEOTIDE SEQUENCE [LARGE SCALE GENOMIC DNA]</scope>
    <source>
        <strain evidence="7 8">DSM 44223</strain>
    </source>
</reference>
<dbReference type="InterPro" id="IPR050416">
    <property type="entry name" value="FAD-linked_Oxidoreductase"/>
</dbReference>
<dbReference type="InterPro" id="IPR006094">
    <property type="entry name" value="Oxid_FAD_bind_N"/>
</dbReference>
<dbReference type="SUPFAM" id="SSF56176">
    <property type="entry name" value="FAD-binding/transporter-associated domain-like"/>
    <property type="match status" value="1"/>
</dbReference>
<feature type="domain" description="FAD-binding PCMH-type" evidence="6">
    <location>
        <begin position="68"/>
        <end position="239"/>
    </location>
</feature>
<dbReference type="Pfam" id="PF01565">
    <property type="entry name" value="FAD_binding_4"/>
    <property type="match status" value="1"/>
</dbReference>
<evidence type="ECO:0000256" key="5">
    <source>
        <dbReference type="ARBA" id="ARBA00023002"/>
    </source>
</evidence>
<dbReference type="GO" id="GO:0016491">
    <property type="term" value="F:oxidoreductase activity"/>
    <property type="evidence" value="ECO:0007669"/>
    <property type="project" value="UniProtKB-KW"/>
</dbReference>
<accession>A0A1X0IT37</accession>
<dbReference type="AlphaFoldDB" id="A0A1X0IT37"/>
<evidence type="ECO:0000313" key="7">
    <source>
        <dbReference type="EMBL" id="ORB51814.1"/>
    </source>
</evidence>
<dbReference type="InterPro" id="IPR006311">
    <property type="entry name" value="TAT_signal"/>
</dbReference>
<protein>
    <recommendedName>
        <fullName evidence="6">FAD-binding PCMH-type domain-containing protein</fullName>
    </recommendedName>
</protein>
<evidence type="ECO:0000259" key="6">
    <source>
        <dbReference type="PROSITE" id="PS51387"/>
    </source>
</evidence>
<dbReference type="Proteomes" id="UP000192534">
    <property type="component" value="Unassembled WGS sequence"/>
</dbReference>
<evidence type="ECO:0000256" key="1">
    <source>
        <dbReference type="ARBA" id="ARBA00001974"/>
    </source>
</evidence>
<keyword evidence="3" id="KW-0285">Flavoprotein</keyword>
<evidence type="ECO:0000256" key="3">
    <source>
        <dbReference type="ARBA" id="ARBA00022630"/>
    </source>
</evidence>
<evidence type="ECO:0000313" key="8">
    <source>
        <dbReference type="Proteomes" id="UP000192534"/>
    </source>
</evidence>
<keyword evidence="5" id="KW-0560">Oxidoreductase</keyword>
<sequence length="498" mass="52903">MNELTRREVLAAIGIAAAGTIASCTGPTTEVKSQRAWDDLSRQLHGSLLRPGQPQFDEIATPRNLRFAATMPQAVALCENAADVVAAVRWARNTNTVFAIRGGGHNYARASSSSGILICTRPMNAATVDGNLLRVGAGVRNADLAALLPHSGGGRLLLPGGNCPGVGVAGLTLGGGIGPNAPWAGLTADRLRKVTMVTAAGDIVTASSTENPDLLWGLRGGAGGNFGVVTDLEYELVEVPTSPVTTAELTITGRDAAVAVALGFQALRADAERTATGNLYLGHTEHSVEAVLTAQLLAPEKKARDMLAPILAIPGMRAEIVERTWWDAYGWYVTPPSPAYSFWDRSLYAERYLSGDALSDALDVVARFPGAGGPERYGAMGLYGWVGGAVSDVRPDASAYVHRDARILVEVSAGWSTPEHPTLPATGIPDDIRDWEKELWATLLPHTTGHSYQNFPDPELQDWASAYYGANLGRLSELKKTWDPGDVFTYPQSVPRAE</sequence>
<dbReference type="PROSITE" id="PS51387">
    <property type="entry name" value="FAD_PCMH"/>
    <property type="match status" value="1"/>
</dbReference>
<dbReference type="PANTHER" id="PTHR42973">
    <property type="entry name" value="BINDING OXIDOREDUCTASE, PUTATIVE (AFU_ORTHOLOGUE AFUA_1G17690)-RELATED"/>
    <property type="match status" value="1"/>
</dbReference>
<dbReference type="OrthoDB" id="545125at2"/>
<dbReference type="PANTHER" id="PTHR42973:SF39">
    <property type="entry name" value="FAD-BINDING PCMH-TYPE DOMAIN-CONTAINING PROTEIN"/>
    <property type="match status" value="1"/>
</dbReference>
<comment type="similarity">
    <text evidence="2">Belongs to the oxygen-dependent FAD-linked oxidoreductase family.</text>
</comment>
<keyword evidence="8" id="KW-1185">Reference proteome</keyword>
<dbReference type="GO" id="GO:0071949">
    <property type="term" value="F:FAD binding"/>
    <property type="evidence" value="ECO:0007669"/>
    <property type="project" value="InterPro"/>
</dbReference>
<dbReference type="RefSeq" id="WP_083120439.1">
    <property type="nucleotide sequence ID" value="NZ_JACKUO010000017.1"/>
</dbReference>
<dbReference type="InterPro" id="IPR016166">
    <property type="entry name" value="FAD-bd_PCMH"/>
</dbReference>